<evidence type="ECO:0000313" key="1">
    <source>
        <dbReference type="EMBL" id="JAH56758.1"/>
    </source>
</evidence>
<reference evidence="1" key="1">
    <citation type="submission" date="2014-11" db="EMBL/GenBank/DDBJ databases">
        <authorList>
            <person name="Amaro Gonzalez C."/>
        </authorList>
    </citation>
    <scope>NUCLEOTIDE SEQUENCE</scope>
</reference>
<reference evidence="1" key="2">
    <citation type="journal article" date="2015" name="Fish Shellfish Immunol.">
        <title>Early steps in the European eel (Anguilla anguilla)-Vibrio vulnificus interaction in the gills: Role of the RtxA13 toxin.</title>
        <authorList>
            <person name="Callol A."/>
            <person name="Pajuelo D."/>
            <person name="Ebbesson L."/>
            <person name="Teles M."/>
            <person name="MacKenzie S."/>
            <person name="Amaro C."/>
        </authorList>
    </citation>
    <scope>NUCLEOTIDE SEQUENCE</scope>
</reference>
<name>A0A0E9TVM7_ANGAN</name>
<sequence>MVRSGEAIFERI</sequence>
<dbReference type="EMBL" id="GBXM01051819">
    <property type="protein sequence ID" value="JAH56758.1"/>
    <property type="molecule type" value="Transcribed_RNA"/>
</dbReference>
<proteinExistence type="predicted"/>
<protein>
    <submittedName>
        <fullName evidence="1">Uncharacterized protein</fullName>
    </submittedName>
</protein>
<accession>A0A0E9TVM7</accession>
<organism evidence="1">
    <name type="scientific">Anguilla anguilla</name>
    <name type="common">European freshwater eel</name>
    <name type="synonym">Muraena anguilla</name>
    <dbReference type="NCBI Taxonomy" id="7936"/>
    <lineage>
        <taxon>Eukaryota</taxon>
        <taxon>Metazoa</taxon>
        <taxon>Chordata</taxon>
        <taxon>Craniata</taxon>
        <taxon>Vertebrata</taxon>
        <taxon>Euteleostomi</taxon>
        <taxon>Actinopterygii</taxon>
        <taxon>Neopterygii</taxon>
        <taxon>Teleostei</taxon>
        <taxon>Anguilliformes</taxon>
        <taxon>Anguillidae</taxon>
        <taxon>Anguilla</taxon>
    </lineage>
</organism>